<dbReference type="Pfam" id="PF04117">
    <property type="entry name" value="Mpv17_PMP22"/>
    <property type="match status" value="1"/>
</dbReference>
<evidence type="ECO:0000256" key="1">
    <source>
        <dbReference type="ARBA" id="ARBA00004141"/>
    </source>
</evidence>
<dbReference type="AlphaFoldDB" id="A0A6A6XNT2"/>
<dbReference type="OrthoDB" id="430207at2759"/>
<evidence type="ECO:0000256" key="3">
    <source>
        <dbReference type="ARBA" id="ARBA00022692"/>
    </source>
</evidence>
<evidence type="ECO:0000256" key="4">
    <source>
        <dbReference type="ARBA" id="ARBA00022989"/>
    </source>
</evidence>
<comment type="subcellular location">
    <subcellularLocation>
        <location evidence="1">Membrane</location>
        <topology evidence="1">Multi-pass membrane protein</topology>
    </subcellularLocation>
</comment>
<keyword evidence="3" id="KW-0812">Transmembrane</keyword>
<evidence type="ECO:0000256" key="5">
    <source>
        <dbReference type="ARBA" id="ARBA00023136"/>
    </source>
</evidence>
<organism evidence="7 8">
    <name type="scientific">Melanomma pulvis-pyrius CBS 109.77</name>
    <dbReference type="NCBI Taxonomy" id="1314802"/>
    <lineage>
        <taxon>Eukaryota</taxon>
        <taxon>Fungi</taxon>
        <taxon>Dikarya</taxon>
        <taxon>Ascomycota</taxon>
        <taxon>Pezizomycotina</taxon>
        <taxon>Dothideomycetes</taxon>
        <taxon>Pleosporomycetidae</taxon>
        <taxon>Pleosporales</taxon>
        <taxon>Melanommataceae</taxon>
        <taxon>Melanomma</taxon>
    </lineage>
</organism>
<dbReference type="Proteomes" id="UP000799757">
    <property type="component" value="Unassembled WGS sequence"/>
</dbReference>
<dbReference type="GO" id="GO:0005739">
    <property type="term" value="C:mitochondrion"/>
    <property type="evidence" value="ECO:0007669"/>
    <property type="project" value="TreeGrafter"/>
</dbReference>
<sequence>MIPPACARAASGLRRTAHSSLPVTRAKPSAAPPLHVHLSGRNIRRPHITKATAALPDQTKTIPTPTTWLWLEPVARPFRAYGRVQQRRPYMTQFVSALVIYFVGDLVAQGIGAGADAPASTAAEDEEQEEMGWVQAWAADRDWHRTGRALFIGGLAAVPGYRWFLWLGNNFNYRSKVLSLGTKVLVNQTLFTPLFNTYFFGLHSLLSGASVAETVTRIQNTVPISVLNSCKIWPAVTAFMFAFVPVQYRNIFGGSIAIGWQAYLSLLNQRAAQKEGGEEEAVEAVSTVAVARREREEEECEEGKCAA</sequence>
<evidence type="ECO:0008006" key="9">
    <source>
        <dbReference type="Google" id="ProtNLM"/>
    </source>
</evidence>
<protein>
    <recommendedName>
        <fullName evidence="9">Integral membrane protein-like protein</fullName>
    </recommendedName>
</protein>
<dbReference type="GO" id="GO:0016020">
    <property type="term" value="C:membrane"/>
    <property type="evidence" value="ECO:0007669"/>
    <property type="project" value="UniProtKB-SubCell"/>
</dbReference>
<keyword evidence="8" id="KW-1185">Reference proteome</keyword>
<name>A0A6A6XNT2_9PLEO</name>
<evidence type="ECO:0000256" key="2">
    <source>
        <dbReference type="ARBA" id="ARBA00006824"/>
    </source>
</evidence>
<evidence type="ECO:0000256" key="6">
    <source>
        <dbReference type="RuleBase" id="RU363053"/>
    </source>
</evidence>
<comment type="similarity">
    <text evidence="2 6">Belongs to the peroxisomal membrane protein PXMP2/4 family.</text>
</comment>
<reference evidence="7" key="1">
    <citation type="journal article" date="2020" name="Stud. Mycol.">
        <title>101 Dothideomycetes genomes: a test case for predicting lifestyles and emergence of pathogens.</title>
        <authorList>
            <person name="Haridas S."/>
            <person name="Albert R."/>
            <person name="Binder M."/>
            <person name="Bloem J."/>
            <person name="Labutti K."/>
            <person name="Salamov A."/>
            <person name="Andreopoulos B."/>
            <person name="Baker S."/>
            <person name="Barry K."/>
            <person name="Bills G."/>
            <person name="Bluhm B."/>
            <person name="Cannon C."/>
            <person name="Castanera R."/>
            <person name="Culley D."/>
            <person name="Daum C."/>
            <person name="Ezra D."/>
            <person name="Gonzalez J."/>
            <person name="Henrissat B."/>
            <person name="Kuo A."/>
            <person name="Liang C."/>
            <person name="Lipzen A."/>
            <person name="Lutzoni F."/>
            <person name="Magnuson J."/>
            <person name="Mondo S."/>
            <person name="Nolan M."/>
            <person name="Ohm R."/>
            <person name="Pangilinan J."/>
            <person name="Park H.-J."/>
            <person name="Ramirez L."/>
            <person name="Alfaro M."/>
            <person name="Sun H."/>
            <person name="Tritt A."/>
            <person name="Yoshinaga Y."/>
            <person name="Zwiers L.-H."/>
            <person name="Turgeon B."/>
            <person name="Goodwin S."/>
            <person name="Spatafora J."/>
            <person name="Crous P."/>
            <person name="Grigoriev I."/>
        </authorList>
    </citation>
    <scope>NUCLEOTIDE SEQUENCE</scope>
    <source>
        <strain evidence="7">CBS 109.77</strain>
    </source>
</reference>
<keyword evidence="5" id="KW-0472">Membrane</keyword>
<dbReference type="PANTHER" id="PTHR11266">
    <property type="entry name" value="PEROXISOMAL MEMBRANE PROTEIN 2, PXMP2 MPV17"/>
    <property type="match status" value="1"/>
</dbReference>
<dbReference type="EMBL" id="MU001811">
    <property type="protein sequence ID" value="KAF2797217.1"/>
    <property type="molecule type" value="Genomic_DNA"/>
</dbReference>
<dbReference type="InterPro" id="IPR007248">
    <property type="entry name" value="Mpv17_PMP22"/>
</dbReference>
<dbReference type="PANTHER" id="PTHR11266:SF113">
    <property type="entry name" value="MEMBRANE PROTEIN, MPV17_PMP22 FAMILY, PUTATIVE (AFU_ORTHOLOGUE AFUA_1G13840)-RELATED"/>
    <property type="match status" value="1"/>
</dbReference>
<keyword evidence="4" id="KW-1133">Transmembrane helix</keyword>
<evidence type="ECO:0000313" key="8">
    <source>
        <dbReference type="Proteomes" id="UP000799757"/>
    </source>
</evidence>
<accession>A0A6A6XNT2</accession>
<evidence type="ECO:0000313" key="7">
    <source>
        <dbReference type="EMBL" id="KAF2797217.1"/>
    </source>
</evidence>
<proteinExistence type="inferred from homology"/>
<gene>
    <name evidence="7" type="ORF">K505DRAFT_269884</name>
</gene>